<dbReference type="InterPro" id="IPR022234">
    <property type="entry name" value="DUF3759"/>
</dbReference>
<accession>A0A6A6GTX5</accession>
<dbReference type="PANTHER" id="PTHR37450:SF1">
    <property type="entry name" value="CIPC PROTEIN"/>
    <property type="match status" value="1"/>
</dbReference>
<gene>
    <name evidence="2" type="ORF">EV356DRAFT_580971</name>
</gene>
<evidence type="ECO:0008006" key="4">
    <source>
        <dbReference type="Google" id="ProtNLM"/>
    </source>
</evidence>
<dbReference type="Proteomes" id="UP000800092">
    <property type="component" value="Unassembled WGS sequence"/>
</dbReference>
<dbReference type="EMBL" id="ML991870">
    <property type="protein sequence ID" value="KAF2229232.1"/>
    <property type="molecule type" value="Genomic_DNA"/>
</dbReference>
<protein>
    <recommendedName>
        <fullName evidence="4">CipC-like antibiotic response protein</fullName>
    </recommendedName>
</protein>
<dbReference type="OrthoDB" id="9895617at2759"/>
<sequence>MPFGWGESHDAYQQVYDDNQENKASLSHELIAGGAAFTAFKAFEDDKRKKGEVVNHQFAKEALVGLAGLEVDRLAETKGADMWDREKAKHEARRNVEHMYNEHYGNDNDYDPNQNDAPGRLQQQFGGY</sequence>
<proteinExistence type="predicted"/>
<feature type="region of interest" description="Disordered" evidence="1">
    <location>
        <begin position="84"/>
        <end position="128"/>
    </location>
</feature>
<name>A0A6A6GTX5_VIRVR</name>
<organism evidence="2 3">
    <name type="scientific">Viridothelium virens</name>
    <name type="common">Speckled blister lichen</name>
    <name type="synonym">Trypethelium virens</name>
    <dbReference type="NCBI Taxonomy" id="1048519"/>
    <lineage>
        <taxon>Eukaryota</taxon>
        <taxon>Fungi</taxon>
        <taxon>Dikarya</taxon>
        <taxon>Ascomycota</taxon>
        <taxon>Pezizomycotina</taxon>
        <taxon>Dothideomycetes</taxon>
        <taxon>Dothideomycetes incertae sedis</taxon>
        <taxon>Trypetheliales</taxon>
        <taxon>Trypetheliaceae</taxon>
        <taxon>Viridothelium</taxon>
    </lineage>
</organism>
<feature type="compositionally biased region" description="Polar residues" evidence="1">
    <location>
        <begin position="111"/>
        <end position="128"/>
    </location>
</feature>
<evidence type="ECO:0000313" key="2">
    <source>
        <dbReference type="EMBL" id="KAF2229232.1"/>
    </source>
</evidence>
<evidence type="ECO:0000256" key="1">
    <source>
        <dbReference type="SAM" id="MobiDB-lite"/>
    </source>
</evidence>
<dbReference type="Pfam" id="PF12585">
    <property type="entry name" value="DUF3759"/>
    <property type="match status" value="1"/>
</dbReference>
<keyword evidence="3" id="KW-1185">Reference proteome</keyword>
<feature type="compositionally biased region" description="Basic and acidic residues" evidence="1">
    <location>
        <begin position="84"/>
        <end position="106"/>
    </location>
</feature>
<dbReference type="PANTHER" id="PTHR37450">
    <property type="entry name" value="CIPC PROTEIN"/>
    <property type="match status" value="1"/>
</dbReference>
<reference evidence="2" key="1">
    <citation type="journal article" date="2020" name="Stud. Mycol.">
        <title>101 Dothideomycetes genomes: a test case for predicting lifestyles and emergence of pathogens.</title>
        <authorList>
            <person name="Haridas S."/>
            <person name="Albert R."/>
            <person name="Binder M."/>
            <person name="Bloem J."/>
            <person name="Labutti K."/>
            <person name="Salamov A."/>
            <person name="Andreopoulos B."/>
            <person name="Baker S."/>
            <person name="Barry K."/>
            <person name="Bills G."/>
            <person name="Bluhm B."/>
            <person name="Cannon C."/>
            <person name="Castanera R."/>
            <person name="Culley D."/>
            <person name="Daum C."/>
            <person name="Ezra D."/>
            <person name="Gonzalez J."/>
            <person name="Henrissat B."/>
            <person name="Kuo A."/>
            <person name="Liang C."/>
            <person name="Lipzen A."/>
            <person name="Lutzoni F."/>
            <person name="Magnuson J."/>
            <person name="Mondo S."/>
            <person name="Nolan M."/>
            <person name="Ohm R."/>
            <person name="Pangilinan J."/>
            <person name="Park H.-J."/>
            <person name="Ramirez L."/>
            <person name="Alfaro M."/>
            <person name="Sun H."/>
            <person name="Tritt A."/>
            <person name="Yoshinaga Y."/>
            <person name="Zwiers L.-H."/>
            <person name="Turgeon B."/>
            <person name="Goodwin S."/>
            <person name="Spatafora J."/>
            <person name="Crous P."/>
            <person name="Grigoriev I."/>
        </authorList>
    </citation>
    <scope>NUCLEOTIDE SEQUENCE</scope>
    <source>
        <strain evidence="2">Tuck. ex Michener</strain>
    </source>
</reference>
<dbReference type="AlphaFoldDB" id="A0A6A6GTX5"/>
<evidence type="ECO:0000313" key="3">
    <source>
        <dbReference type="Proteomes" id="UP000800092"/>
    </source>
</evidence>